<evidence type="ECO:0000313" key="3">
    <source>
        <dbReference type="Proteomes" id="UP000308744"/>
    </source>
</evidence>
<reference evidence="2 3" key="1">
    <citation type="submission" date="2019-04" db="EMBL/GenBank/DDBJ databases">
        <title>Lysinibacillus genome sequencing.</title>
        <authorList>
            <person name="Dunlap C."/>
        </authorList>
    </citation>
    <scope>NUCLEOTIDE SEQUENCE [LARGE SCALE GENOMIC DNA]</scope>
    <source>
        <strain evidence="2 3">CCTCC AB 2010389</strain>
    </source>
</reference>
<evidence type="ECO:0000313" key="2">
    <source>
        <dbReference type="EMBL" id="TKI52858.1"/>
    </source>
</evidence>
<protein>
    <recommendedName>
        <fullName evidence="1">Immunity protein 43 domain-containing protein</fullName>
    </recommendedName>
</protein>
<keyword evidence="3" id="KW-1185">Reference proteome</keyword>
<accession>A0A4U2XY68</accession>
<evidence type="ECO:0000259" key="1">
    <source>
        <dbReference type="Pfam" id="PF15570"/>
    </source>
</evidence>
<gene>
    <name evidence="2" type="ORF">FC756_26850</name>
</gene>
<dbReference type="AlphaFoldDB" id="A0A4U2XY68"/>
<feature type="domain" description="Immunity protein 43" evidence="1">
    <location>
        <begin position="13"/>
        <end position="204"/>
    </location>
</feature>
<organism evidence="2 3">
    <name type="scientific">Lysinibacillus mangiferihumi</name>
    <dbReference type="NCBI Taxonomy" id="1130819"/>
    <lineage>
        <taxon>Bacteria</taxon>
        <taxon>Bacillati</taxon>
        <taxon>Bacillota</taxon>
        <taxon>Bacilli</taxon>
        <taxon>Bacillales</taxon>
        <taxon>Bacillaceae</taxon>
        <taxon>Lysinibacillus</taxon>
    </lineage>
</organism>
<dbReference type="RefSeq" id="WP_137067883.1">
    <property type="nucleotide sequence ID" value="NZ_PYWM01000063.1"/>
</dbReference>
<dbReference type="Pfam" id="PF15570">
    <property type="entry name" value="Imm43"/>
    <property type="match status" value="1"/>
</dbReference>
<name>A0A4U2XY68_9BACI</name>
<dbReference type="EMBL" id="SZPU01000160">
    <property type="protein sequence ID" value="TKI52858.1"/>
    <property type="molecule type" value="Genomic_DNA"/>
</dbReference>
<dbReference type="InterPro" id="IPR029079">
    <property type="entry name" value="Imm43"/>
</dbReference>
<comment type="caution">
    <text evidence="2">The sequence shown here is derived from an EMBL/GenBank/DDBJ whole genome shotgun (WGS) entry which is preliminary data.</text>
</comment>
<dbReference type="Proteomes" id="UP000308744">
    <property type="component" value="Unassembled WGS sequence"/>
</dbReference>
<proteinExistence type="predicted"/>
<sequence length="209" mass="25083">MSYFMLVKDEVNSPNFLKGVLHEEFNETKFNEGMEYNWNRLFFEKADLPKKLWLITTNKIEFDYYEDFSGHIVSNKFLNLMRESNCLQDYVISSLDIVNTKGKPKVNEPYFFLKFYNREDLVDYEKSDFITREVPTNKSFSLNGIFVEKYKEIILKETNKDIFCLKDLKLVSYLFCSEKFKRQCKINDIKGLRFIEIGDIPQYFLSIER</sequence>